<dbReference type="AlphaFoldDB" id="A0A371HTM4"/>
<protein>
    <submittedName>
        <fullName evidence="2">Uncharacterized protein</fullName>
    </submittedName>
</protein>
<reference evidence="2" key="1">
    <citation type="submission" date="2018-05" db="EMBL/GenBank/DDBJ databases">
        <title>Draft genome of Mucuna pruriens seed.</title>
        <authorList>
            <person name="Nnadi N.E."/>
            <person name="Vos R."/>
            <person name="Hasami M.H."/>
            <person name="Devisetty U.K."/>
            <person name="Aguiy J.C."/>
        </authorList>
    </citation>
    <scope>NUCLEOTIDE SEQUENCE [LARGE SCALE GENOMIC DNA]</scope>
    <source>
        <strain evidence="2">JCA_2017</strain>
    </source>
</reference>
<dbReference type="Proteomes" id="UP000257109">
    <property type="component" value="Unassembled WGS sequence"/>
</dbReference>
<evidence type="ECO:0000313" key="2">
    <source>
        <dbReference type="EMBL" id="RDY06128.1"/>
    </source>
</evidence>
<feature type="non-terminal residue" evidence="2">
    <location>
        <position position="1"/>
    </location>
</feature>
<name>A0A371HTM4_MUCPR</name>
<keyword evidence="3" id="KW-1185">Reference proteome</keyword>
<feature type="compositionally biased region" description="Polar residues" evidence="1">
    <location>
        <begin position="1"/>
        <end position="26"/>
    </location>
</feature>
<gene>
    <name evidence="2" type="ORF">CR513_09934</name>
</gene>
<evidence type="ECO:0000313" key="3">
    <source>
        <dbReference type="Proteomes" id="UP000257109"/>
    </source>
</evidence>
<accession>A0A371HTM4</accession>
<proteinExistence type="predicted"/>
<organism evidence="2 3">
    <name type="scientific">Mucuna pruriens</name>
    <name type="common">Velvet bean</name>
    <name type="synonym">Dolichos pruriens</name>
    <dbReference type="NCBI Taxonomy" id="157652"/>
    <lineage>
        <taxon>Eukaryota</taxon>
        <taxon>Viridiplantae</taxon>
        <taxon>Streptophyta</taxon>
        <taxon>Embryophyta</taxon>
        <taxon>Tracheophyta</taxon>
        <taxon>Spermatophyta</taxon>
        <taxon>Magnoliopsida</taxon>
        <taxon>eudicotyledons</taxon>
        <taxon>Gunneridae</taxon>
        <taxon>Pentapetalae</taxon>
        <taxon>rosids</taxon>
        <taxon>fabids</taxon>
        <taxon>Fabales</taxon>
        <taxon>Fabaceae</taxon>
        <taxon>Papilionoideae</taxon>
        <taxon>50 kb inversion clade</taxon>
        <taxon>NPAAA clade</taxon>
        <taxon>indigoferoid/millettioid clade</taxon>
        <taxon>Phaseoleae</taxon>
        <taxon>Mucuna</taxon>
    </lineage>
</organism>
<dbReference type="EMBL" id="QJKJ01001747">
    <property type="protein sequence ID" value="RDY06128.1"/>
    <property type="molecule type" value="Genomic_DNA"/>
</dbReference>
<comment type="caution">
    <text evidence="2">The sequence shown here is derived from an EMBL/GenBank/DDBJ whole genome shotgun (WGS) entry which is preliminary data.</text>
</comment>
<sequence>MSTHLVPNLIQVGQSDSEATNDNSSSSPPPMELKPLSSHLKYAYLDTKQQLLVIIANNLHQEVQTQGMISMNPSSMTIAMDGQRWFTSISQDAEDQVHQSVMAS</sequence>
<feature type="region of interest" description="Disordered" evidence="1">
    <location>
        <begin position="1"/>
        <end position="34"/>
    </location>
</feature>
<evidence type="ECO:0000256" key="1">
    <source>
        <dbReference type="SAM" id="MobiDB-lite"/>
    </source>
</evidence>